<dbReference type="eggNOG" id="ENOG502ZQGW">
    <property type="taxonomic scope" value="Bacteria"/>
</dbReference>
<reference evidence="2" key="1">
    <citation type="journal article" date="2015" name="PeerJ">
        <title>First genomic representation of candidate bacterial phylum KSB3 points to enhanced environmental sensing as a trigger of wastewater bulking.</title>
        <authorList>
            <person name="Sekiguchi Y."/>
            <person name="Ohashi A."/>
            <person name="Parks D.H."/>
            <person name="Yamauchi T."/>
            <person name="Tyson G.W."/>
            <person name="Hugenholtz P."/>
        </authorList>
    </citation>
    <scope>NUCLEOTIDE SEQUENCE [LARGE SCALE GENOMIC DNA]</scope>
</reference>
<organism evidence="2">
    <name type="scientific">Vecturithrix granuli</name>
    <dbReference type="NCBI Taxonomy" id="1499967"/>
    <lineage>
        <taxon>Bacteria</taxon>
        <taxon>Candidatus Moduliflexota</taxon>
        <taxon>Candidatus Vecturitrichia</taxon>
        <taxon>Candidatus Vecturitrichales</taxon>
        <taxon>Candidatus Vecturitrichaceae</taxon>
        <taxon>Candidatus Vecturithrix</taxon>
    </lineage>
</organism>
<keyword evidence="3" id="KW-1185">Reference proteome</keyword>
<evidence type="ECO:0000256" key="1">
    <source>
        <dbReference type="SAM" id="Phobius"/>
    </source>
</evidence>
<keyword evidence="1" id="KW-0472">Membrane</keyword>
<keyword evidence="1" id="KW-1133">Transmembrane helix</keyword>
<protein>
    <submittedName>
        <fullName evidence="2">Succinate dehydrogenase catalytic subunit</fullName>
    </submittedName>
</protein>
<evidence type="ECO:0000313" key="2">
    <source>
        <dbReference type="EMBL" id="GAK58780.1"/>
    </source>
</evidence>
<dbReference type="HOGENOM" id="CLU_808127_0_0_0"/>
<keyword evidence="1" id="KW-0812">Transmembrane</keyword>
<accession>A0A081C2H5</accession>
<sequence>MYRILDVLKFIVVFVLMGMIVYLVYLFYLTWTHPEVDIYLFNTSPYTFETFLKSLEERHIPPVDEHERLYKVLQRLDKSYLGNLRTHTEIPYDYRFFFRQVVPEFLQSGEQTPASPEQRGTILATFTRKSDYVAKLLRISGPDALILKGVRKVKGYTKRLEMTATYTSEFQYPTGLFVVDGQVLNPVLQAWDGLAILDSSGKFHIRNIENLEYQFRRYAIKHVHQDYLDFLKLAERQRFSIFQSHLLISNGNIDKSLDNTEPDRRRVIFQDVSETVSIYDSFNQKLTLYEAADILKEQYAAMYAMNLDTGPYGYCGRYDNDQRVVLYGGKGQNVELTNVLVFNYK</sequence>
<dbReference type="Proteomes" id="UP000030661">
    <property type="component" value="Unassembled WGS sequence"/>
</dbReference>
<gene>
    <name evidence="2" type="ORF">U27_05755</name>
</gene>
<dbReference type="AlphaFoldDB" id="A0A081C2H5"/>
<dbReference type="EMBL" id="DF820468">
    <property type="protein sequence ID" value="GAK58780.1"/>
    <property type="molecule type" value="Genomic_DNA"/>
</dbReference>
<proteinExistence type="predicted"/>
<feature type="transmembrane region" description="Helical" evidence="1">
    <location>
        <begin position="7"/>
        <end position="31"/>
    </location>
</feature>
<name>A0A081C2H5_VECG1</name>
<evidence type="ECO:0000313" key="3">
    <source>
        <dbReference type="Proteomes" id="UP000030661"/>
    </source>
</evidence>